<reference evidence="2 3" key="1">
    <citation type="submission" date="2024-06" db="EMBL/GenBank/DDBJ databases">
        <title>The Natural Products Discovery Center: Release of the First 8490 Sequenced Strains for Exploring Actinobacteria Biosynthetic Diversity.</title>
        <authorList>
            <person name="Kalkreuter E."/>
            <person name="Kautsar S.A."/>
            <person name="Yang D."/>
            <person name="Bader C.D."/>
            <person name="Teijaro C.N."/>
            <person name="Fluegel L."/>
            <person name="Davis C.M."/>
            <person name="Simpson J.R."/>
            <person name="Lauterbach L."/>
            <person name="Steele A.D."/>
            <person name="Gui C."/>
            <person name="Meng S."/>
            <person name="Li G."/>
            <person name="Viehrig K."/>
            <person name="Ye F."/>
            <person name="Su P."/>
            <person name="Kiefer A.F."/>
            <person name="Nichols A."/>
            <person name="Cepeda A.J."/>
            <person name="Yan W."/>
            <person name="Fan B."/>
            <person name="Jiang Y."/>
            <person name="Adhikari A."/>
            <person name="Zheng C.-J."/>
            <person name="Schuster L."/>
            <person name="Cowan T.M."/>
            <person name="Smanski M.J."/>
            <person name="Chevrette M.G."/>
            <person name="De Carvalho L.P.S."/>
            <person name="Shen B."/>
        </authorList>
    </citation>
    <scope>NUCLEOTIDE SEQUENCE [LARGE SCALE GENOMIC DNA]</scope>
    <source>
        <strain evidence="2 3">NPDC046838</strain>
    </source>
</reference>
<dbReference type="EMBL" id="JBEYXV010000016">
    <property type="protein sequence ID" value="MEU6824658.1"/>
    <property type="molecule type" value="Genomic_DNA"/>
</dbReference>
<feature type="transmembrane region" description="Helical" evidence="1">
    <location>
        <begin position="25"/>
        <end position="46"/>
    </location>
</feature>
<dbReference type="Proteomes" id="UP001551176">
    <property type="component" value="Unassembled WGS sequence"/>
</dbReference>
<gene>
    <name evidence="2" type="ORF">ABZ921_28840</name>
</gene>
<organism evidence="2 3">
    <name type="scientific">Streptomyces atriruber</name>
    <dbReference type="NCBI Taxonomy" id="545121"/>
    <lineage>
        <taxon>Bacteria</taxon>
        <taxon>Bacillati</taxon>
        <taxon>Actinomycetota</taxon>
        <taxon>Actinomycetes</taxon>
        <taxon>Kitasatosporales</taxon>
        <taxon>Streptomycetaceae</taxon>
        <taxon>Streptomyces</taxon>
    </lineage>
</organism>
<dbReference type="RefSeq" id="WP_359354165.1">
    <property type="nucleotide sequence ID" value="NZ_JBEYXV010000016.1"/>
</dbReference>
<evidence type="ECO:0000313" key="2">
    <source>
        <dbReference type="EMBL" id="MEU6824658.1"/>
    </source>
</evidence>
<proteinExistence type="predicted"/>
<feature type="transmembrane region" description="Helical" evidence="1">
    <location>
        <begin position="58"/>
        <end position="76"/>
    </location>
</feature>
<feature type="transmembrane region" description="Helical" evidence="1">
    <location>
        <begin position="111"/>
        <end position="128"/>
    </location>
</feature>
<protein>
    <recommendedName>
        <fullName evidence="4">Integral membrane protein</fullName>
    </recommendedName>
</protein>
<accession>A0ABV3BUG8</accession>
<evidence type="ECO:0008006" key="4">
    <source>
        <dbReference type="Google" id="ProtNLM"/>
    </source>
</evidence>
<keyword evidence="1" id="KW-0812">Transmembrane</keyword>
<comment type="caution">
    <text evidence="2">The sequence shown here is derived from an EMBL/GenBank/DDBJ whole genome shotgun (WGS) entry which is preliminary data.</text>
</comment>
<keyword evidence="1" id="KW-1133">Transmembrane helix</keyword>
<feature type="transmembrane region" description="Helical" evidence="1">
    <location>
        <begin position="83"/>
        <end position="105"/>
    </location>
</feature>
<name>A0ABV3BUG8_9ACTN</name>
<evidence type="ECO:0000256" key="1">
    <source>
        <dbReference type="SAM" id="Phobius"/>
    </source>
</evidence>
<evidence type="ECO:0000313" key="3">
    <source>
        <dbReference type="Proteomes" id="UP001551176"/>
    </source>
</evidence>
<sequence>MQTIWSKAPSSDTGQQTGQVAEKDLLPLLAGAAVVVGGVGAMLALIDLSSPLRAPFTLFFLLAAPGFAIGAALRALTPWGRAVASASGAMAVNLLVAQGMLALHVWSMRGGVAAVAAVSALILLLTAGRQLRRRAARRWTS</sequence>
<keyword evidence="1" id="KW-0472">Membrane</keyword>
<keyword evidence="3" id="KW-1185">Reference proteome</keyword>